<proteinExistence type="predicted"/>
<evidence type="ECO:0000256" key="1">
    <source>
        <dbReference type="ARBA" id="ARBA00023239"/>
    </source>
</evidence>
<dbReference type="InterPro" id="IPR032465">
    <property type="entry name" value="ACMSD"/>
</dbReference>
<dbReference type="EMBL" id="JAAGOB010000004">
    <property type="protein sequence ID" value="NED95375.1"/>
    <property type="molecule type" value="Genomic_DNA"/>
</dbReference>
<dbReference type="Gene3D" id="3.20.20.140">
    <property type="entry name" value="Metal-dependent hydrolases"/>
    <property type="match status" value="1"/>
</dbReference>
<evidence type="ECO:0000313" key="3">
    <source>
        <dbReference type="EMBL" id="NED95375.1"/>
    </source>
</evidence>
<dbReference type="PANTHER" id="PTHR21240">
    <property type="entry name" value="2-AMINO-3-CARBOXYLMUCONATE-6-SEMIALDEHYDE DECARBOXYLASE"/>
    <property type="match status" value="1"/>
</dbReference>
<sequence length="288" mass="32071">MIIDGHCHSWRRWPYDPGVPDPDTRGSVETLLDELDRHQVERALVICARIGATAGPECRNDDNNDYVAAAVRRHPDRLVMAADVDSRWLPEHHTSGAAARLRETATRYGISAFTHYVGDEDDGWLTTDDGTEFFAAAADLGLIASLAVTPSWFGAVGHIARLLPGLPILLHHSGLVRLWSSSFEDDIRTLLELAEAPNVFVKVPGFHYLSRPSFEYPFPEACTRVLRPLADTFGAHRLIWGSDFPVAQSHLTYRQSLALVQDHTPFWTDAERSQVMGATLEGLLARRL</sequence>
<dbReference type="SUPFAM" id="SSF51556">
    <property type="entry name" value="Metallo-dependent hydrolases"/>
    <property type="match status" value="1"/>
</dbReference>
<dbReference type="GO" id="GO:0016831">
    <property type="term" value="F:carboxy-lyase activity"/>
    <property type="evidence" value="ECO:0007669"/>
    <property type="project" value="InterPro"/>
</dbReference>
<dbReference type="Pfam" id="PF04909">
    <property type="entry name" value="Amidohydro_2"/>
    <property type="match status" value="1"/>
</dbReference>
<dbReference type="InterPro" id="IPR006680">
    <property type="entry name" value="Amidohydro-rel"/>
</dbReference>
<dbReference type="InterPro" id="IPR032466">
    <property type="entry name" value="Metal_Hydrolase"/>
</dbReference>
<dbReference type="GO" id="GO:0016787">
    <property type="term" value="F:hydrolase activity"/>
    <property type="evidence" value="ECO:0007669"/>
    <property type="project" value="UniProtKB-KW"/>
</dbReference>
<keyword evidence="4" id="KW-1185">Reference proteome</keyword>
<dbReference type="Proteomes" id="UP000469185">
    <property type="component" value="Unassembled WGS sequence"/>
</dbReference>
<keyword evidence="3" id="KW-0378">Hydrolase</keyword>
<evidence type="ECO:0000313" key="4">
    <source>
        <dbReference type="Proteomes" id="UP000469185"/>
    </source>
</evidence>
<keyword evidence="1" id="KW-0456">Lyase</keyword>
<feature type="domain" description="Amidohydrolase-related" evidence="2">
    <location>
        <begin position="3"/>
        <end position="277"/>
    </location>
</feature>
<comment type="caution">
    <text evidence="3">The sequence shown here is derived from an EMBL/GenBank/DDBJ whole genome shotgun (WGS) entry which is preliminary data.</text>
</comment>
<evidence type="ECO:0000259" key="2">
    <source>
        <dbReference type="Pfam" id="PF04909"/>
    </source>
</evidence>
<name>A0A6N9YKA9_9ACTN</name>
<reference evidence="3 4" key="1">
    <citation type="submission" date="2020-02" db="EMBL/GenBank/DDBJ databases">
        <authorList>
            <person name="Li X.-J."/>
            <person name="Feng X.-M."/>
        </authorList>
    </citation>
    <scope>NUCLEOTIDE SEQUENCE [LARGE SCALE GENOMIC DNA]</scope>
    <source>
        <strain evidence="3 4">CGMCC 4.7225</strain>
    </source>
</reference>
<gene>
    <name evidence="3" type="ORF">G1H11_08605</name>
</gene>
<organism evidence="3 4">
    <name type="scientific">Phytoactinopolyspora alkaliphila</name>
    <dbReference type="NCBI Taxonomy" id="1783498"/>
    <lineage>
        <taxon>Bacteria</taxon>
        <taxon>Bacillati</taxon>
        <taxon>Actinomycetota</taxon>
        <taxon>Actinomycetes</taxon>
        <taxon>Jiangellales</taxon>
        <taxon>Jiangellaceae</taxon>
        <taxon>Phytoactinopolyspora</taxon>
    </lineage>
</organism>
<accession>A0A6N9YKA9</accession>
<dbReference type="AlphaFoldDB" id="A0A6N9YKA9"/>
<dbReference type="PANTHER" id="PTHR21240:SF19">
    <property type="entry name" value="CATALYTIC_ HYDROLASE"/>
    <property type="match status" value="1"/>
</dbReference>
<protein>
    <submittedName>
        <fullName evidence="3">Amidohydrolase</fullName>
    </submittedName>
</protein>